<dbReference type="EMBL" id="MW021764">
    <property type="protein sequence ID" value="QPX75217.1"/>
    <property type="molecule type" value="Genomic_DNA"/>
</dbReference>
<keyword evidence="2" id="KW-1185">Reference proteome</keyword>
<evidence type="ECO:0000313" key="1">
    <source>
        <dbReference type="EMBL" id="QPX75217.1"/>
    </source>
</evidence>
<accession>A0A7T3TL24</accession>
<protein>
    <submittedName>
        <fullName evidence="1">Uncharacterized protein</fullName>
    </submittedName>
</protein>
<dbReference type="Proteomes" id="UP000595739">
    <property type="component" value="Segment"/>
</dbReference>
<sequence length="181" mass="21011">MMRSRPERRRSVNMASMKITAMKRWLVMAFLLDVYRFCESRKEFNRQDLARFVYSHRESDRIANAANVTRRIFASMVSKEFLARSYTNGYLDGKNGVVWCTGPDNREIGFNFRSFEGMDNKYMWEMMNIEQLDDEALFGKAGGRSDNGGSQACLRESDHTRKLLACRAHLAISRNGRDKHG</sequence>
<organism evidence="1 2">
    <name type="scientific">Klebsiella phage P528</name>
    <dbReference type="NCBI Taxonomy" id="2777348"/>
    <lineage>
        <taxon>Viruses</taxon>
        <taxon>Duplodnaviria</taxon>
        <taxon>Heunggongvirae</taxon>
        <taxon>Uroviricota</taxon>
        <taxon>Caudoviricetes</taxon>
        <taxon>Drexlerviridae</taxon>
        <taxon>Webervirus</taxon>
        <taxon>Webervirus P528</taxon>
    </lineage>
</organism>
<name>A0A7T3TL24_9CAUD</name>
<evidence type="ECO:0000313" key="2">
    <source>
        <dbReference type="Proteomes" id="UP000595739"/>
    </source>
</evidence>
<reference evidence="1 2" key="1">
    <citation type="submission" date="2020-09" db="EMBL/GenBank/DDBJ databases">
        <authorList>
            <person name="Thompson D.W."/>
            <person name="Brown H."/>
            <person name="Grose J.H."/>
        </authorList>
    </citation>
    <scope>NUCLEOTIDE SEQUENCE [LARGE SCALE GENOMIC DNA]</scope>
</reference>
<proteinExistence type="predicted"/>